<dbReference type="GO" id="GO:0008643">
    <property type="term" value="P:carbohydrate transport"/>
    <property type="evidence" value="ECO:0007669"/>
    <property type="project" value="InterPro"/>
</dbReference>
<gene>
    <name evidence="4" type="ORF">CLV78_101353</name>
</gene>
<feature type="region of interest" description="Disordered" evidence="3">
    <location>
        <begin position="55"/>
        <end position="77"/>
    </location>
</feature>
<dbReference type="InterPro" id="IPR007049">
    <property type="entry name" value="Carb-sel_porin_OprB"/>
</dbReference>
<dbReference type="GO" id="GO:0015288">
    <property type="term" value="F:porin activity"/>
    <property type="evidence" value="ECO:0007669"/>
    <property type="project" value="InterPro"/>
</dbReference>
<protein>
    <submittedName>
        <fullName evidence="4">Carbohydrate-selective porin (OprB family)</fullName>
    </submittedName>
</protein>
<dbReference type="GO" id="GO:0016020">
    <property type="term" value="C:membrane"/>
    <property type="evidence" value="ECO:0007669"/>
    <property type="project" value="InterPro"/>
</dbReference>
<comment type="caution">
    <text evidence="4">The sequence shown here is derived from an EMBL/GenBank/DDBJ whole genome shotgun (WGS) entry which is preliminary data.</text>
</comment>
<evidence type="ECO:0000256" key="1">
    <source>
        <dbReference type="ARBA" id="ARBA00008769"/>
    </source>
</evidence>
<comment type="similarity">
    <text evidence="1 2">Belongs to the OprB family.</text>
</comment>
<dbReference type="Proteomes" id="UP000239480">
    <property type="component" value="Unassembled WGS sequence"/>
</dbReference>
<dbReference type="Pfam" id="PF04966">
    <property type="entry name" value="OprB"/>
    <property type="match status" value="1"/>
</dbReference>
<feature type="compositionally biased region" description="Polar residues" evidence="3">
    <location>
        <begin position="55"/>
        <end position="71"/>
    </location>
</feature>
<reference evidence="4 5" key="1">
    <citation type="submission" date="2018-03" db="EMBL/GenBank/DDBJ databases">
        <title>Genomic Encyclopedia of Archaeal and Bacterial Type Strains, Phase II (KMG-II): from individual species to whole genera.</title>
        <authorList>
            <person name="Goeker M."/>
        </authorList>
    </citation>
    <scope>NUCLEOTIDE SEQUENCE [LARGE SCALE GENOMIC DNA]</scope>
    <source>
        <strain evidence="4 5">DSM 29328</strain>
    </source>
</reference>
<proteinExistence type="inferred from homology"/>
<evidence type="ECO:0000313" key="4">
    <source>
        <dbReference type="EMBL" id="PRY26258.1"/>
    </source>
</evidence>
<dbReference type="PANTHER" id="PTHR37944:SF1">
    <property type="entry name" value="PORIN B"/>
    <property type="match status" value="1"/>
</dbReference>
<dbReference type="Gene3D" id="2.40.160.180">
    <property type="entry name" value="Carbohydrate-selective porin OprB"/>
    <property type="match status" value="1"/>
</dbReference>
<evidence type="ECO:0000313" key="5">
    <source>
        <dbReference type="Proteomes" id="UP000239480"/>
    </source>
</evidence>
<evidence type="ECO:0000256" key="3">
    <source>
        <dbReference type="SAM" id="MobiDB-lite"/>
    </source>
</evidence>
<name>A0A2T0RYM0_9RHOB</name>
<dbReference type="InterPro" id="IPR052932">
    <property type="entry name" value="OprB_Porin"/>
</dbReference>
<dbReference type="InterPro" id="IPR038673">
    <property type="entry name" value="OprB_sf"/>
</dbReference>
<accession>A0A2T0RYM0</accession>
<dbReference type="EMBL" id="PVTD01000001">
    <property type="protein sequence ID" value="PRY26258.1"/>
    <property type="molecule type" value="Genomic_DNA"/>
</dbReference>
<evidence type="ECO:0000256" key="2">
    <source>
        <dbReference type="RuleBase" id="RU363072"/>
    </source>
</evidence>
<keyword evidence="5" id="KW-1185">Reference proteome</keyword>
<sequence>MARKGNIDRILWSKLMVWPDNHSRDGTLPTRLLNDGLRALAILVAGVTPVAAQDSVAQPPSATKSGFTQPASLEGPDGVTTSLVEDDAVRGGLLSPRGTLKAFDPWYAWKRRLNDDLGLQLSFSFQTLAQRTDETLTGVDNAAATRGQIQGSWTLVDRGGSSPGKLTFRIRNRQAWDGNIPPSQLAYQFGSIINSGTGFGSNGMELNELAWRQSFMDGRLRFIFGNMSAIAWYNTHALSGSLSGFQNTGMQSSLSKPGPGRGLGFGLAYQFTPNLVVLGGVHDANSTATMNPLETIKQHEYFYAAELRYLPSGIEKQQWDAFKVQVWHQDARAEKGLEASSGVSLQAGYLFNDIWYPFAFGGWSDGNASIFKQDLVAGLGVKIPTRNRPSTDMFGVAAGWGDPSADGLQDQYTAEVFYRLQLLASFALTPSVQVVRDPAANPDADQVVLWGLRTRIQF</sequence>
<dbReference type="PANTHER" id="PTHR37944">
    <property type="entry name" value="PORIN B"/>
    <property type="match status" value="1"/>
</dbReference>
<organism evidence="4 5">
    <name type="scientific">Aliiruegeria haliotis</name>
    <dbReference type="NCBI Taxonomy" id="1280846"/>
    <lineage>
        <taxon>Bacteria</taxon>
        <taxon>Pseudomonadati</taxon>
        <taxon>Pseudomonadota</taxon>
        <taxon>Alphaproteobacteria</taxon>
        <taxon>Rhodobacterales</taxon>
        <taxon>Roseobacteraceae</taxon>
        <taxon>Aliiruegeria</taxon>
    </lineage>
</organism>
<dbReference type="AlphaFoldDB" id="A0A2T0RYM0"/>